<keyword evidence="9" id="KW-1185">Reference proteome</keyword>
<comment type="caution">
    <text evidence="8">The sequence shown here is derived from an EMBL/GenBank/DDBJ whole genome shotgun (WGS) entry which is preliminary data.</text>
</comment>
<dbReference type="PANTHER" id="PTHR43811:SF19">
    <property type="entry name" value="39 KDA FK506-BINDING NUCLEAR PROTEIN"/>
    <property type="match status" value="1"/>
</dbReference>
<dbReference type="InterPro" id="IPR001179">
    <property type="entry name" value="PPIase_FKBP_dom"/>
</dbReference>
<evidence type="ECO:0000256" key="5">
    <source>
        <dbReference type="PROSITE-ProRule" id="PRU00277"/>
    </source>
</evidence>
<proteinExistence type="inferred from homology"/>
<keyword evidence="4 5" id="KW-0413">Isomerase</keyword>
<evidence type="ECO:0000256" key="3">
    <source>
        <dbReference type="ARBA" id="ARBA00023110"/>
    </source>
</evidence>
<evidence type="ECO:0000256" key="1">
    <source>
        <dbReference type="ARBA" id="ARBA00000971"/>
    </source>
</evidence>
<gene>
    <name evidence="8" type="ORF">WAE96_20800</name>
</gene>
<organism evidence="8 9">
    <name type="scientific">Pseudoalteromonas spongiae</name>
    <dbReference type="NCBI Taxonomy" id="298657"/>
    <lineage>
        <taxon>Bacteria</taxon>
        <taxon>Pseudomonadati</taxon>
        <taxon>Pseudomonadota</taxon>
        <taxon>Gammaproteobacteria</taxon>
        <taxon>Alteromonadales</taxon>
        <taxon>Pseudoalteromonadaceae</taxon>
        <taxon>Pseudoalteromonas</taxon>
    </lineage>
</organism>
<dbReference type="GO" id="GO:0003755">
    <property type="term" value="F:peptidyl-prolyl cis-trans isomerase activity"/>
    <property type="evidence" value="ECO:0007669"/>
    <property type="project" value="UniProtKB-EC"/>
</dbReference>
<evidence type="ECO:0000256" key="4">
    <source>
        <dbReference type="ARBA" id="ARBA00023235"/>
    </source>
</evidence>
<name>A0ABU8EZG2_9GAMM</name>
<dbReference type="PANTHER" id="PTHR43811">
    <property type="entry name" value="FKBP-TYPE PEPTIDYL-PROLYL CIS-TRANS ISOMERASE FKPA"/>
    <property type="match status" value="1"/>
</dbReference>
<comment type="similarity">
    <text evidence="2 6">Belongs to the FKBP-type PPIase family.</text>
</comment>
<dbReference type="Gene3D" id="3.10.50.40">
    <property type="match status" value="1"/>
</dbReference>
<evidence type="ECO:0000256" key="2">
    <source>
        <dbReference type="ARBA" id="ARBA00006577"/>
    </source>
</evidence>
<dbReference type="SUPFAM" id="SSF54534">
    <property type="entry name" value="FKBP-like"/>
    <property type="match status" value="1"/>
</dbReference>
<evidence type="ECO:0000313" key="8">
    <source>
        <dbReference type="EMBL" id="MEI4552130.1"/>
    </source>
</evidence>
<feature type="domain" description="PPIase FKBP-type" evidence="7">
    <location>
        <begin position="72"/>
        <end position="157"/>
    </location>
</feature>
<reference evidence="8 9" key="1">
    <citation type="submission" date="2023-12" db="EMBL/GenBank/DDBJ databases">
        <title>Friends and Foes: Symbiotic and Algicidal bacterial influence on Karenia brevis blooms.</title>
        <authorList>
            <person name="Fei C."/>
            <person name="Mohamed A.R."/>
            <person name="Booker A."/>
            <person name="Arshad M."/>
            <person name="Klass S."/>
            <person name="Ahn S."/>
            <person name="Gilbert P.M."/>
            <person name="Heil C.A."/>
            <person name="Martinez J.M."/>
            <person name="Amin S.A."/>
        </authorList>
    </citation>
    <scope>NUCLEOTIDE SEQUENCE [LARGE SCALE GENOMIC DNA]</scope>
    <source>
        <strain evidence="8 9">CE15</strain>
    </source>
</reference>
<dbReference type="EMBL" id="JBAWKS010000002">
    <property type="protein sequence ID" value="MEI4552130.1"/>
    <property type="molecule type" value="Genomic_DNA"/>
</dbReference>
<dbReference type="EC" id="5.2.1.8" evidence="6"/>
<comment type="catalytic activity">
    <reaction evidence="1 5 6">
        <text>[protein]-peptidylproline (omega=180) = [protein]-peptidylproline (omega=0)</text>
        <dbReference type="Rhea" id="RHEA:16237"/>
        <dbReference type="Rhea" id="RHEA-COMP:10747"/>
        <dbReference type="Rhea" id="RHEA-COMP:10748"/>
        <dbReference type="ChEBI" id="CHEBI:83833"/>
        <dbReference type="ChEBI" id="CHEBI:83834"/>
        <dbReference type="EC" id="5.2.1.8"/>
    </reaction>
</comment>
<dbReference type="InterPro" id="IPR000774">
    <property type="entry name" value="PPIase_FKBP_N"/>
</dbReference>
<keyword evidence="3 5" id="KW-0697">Rotamase</keyword>
<dbReference type="Pfam" id="PF00254">
    <property type="entry name" value="FKBP_C"/>
    <property type="match status" value="1"/>
</dbReference>
<evidence type="ECO:0000313" key="9">
    <source>
        <dbReference type="Proteomes" id="UP001382455"/>
    </source>
</evidence>
<dbReference type="Proteomes" id="UP001382455">
    <property type="component" value="Unassembled WGS sequence"/>
</dbReference>
<evidence type="ECO:0000259" key="7">
    <source>
        <dbReference type="PROSITE" id="PS50059"/>
    </source>
</evidence>
<sequence>MLNFILFLVICALIALIIKSSVQNAKQAKINIDSQQAFLSENKKRSEVIETASGLQYEVITQCDSGEQPTMQSNVTCHYHGTLLDGTVFDSSVERNTPLSFKLNQVIPGWTEVLQQMKCGEKVKAFIPYNLAYGKRAVGKIPPASLLVFEIELIAID</sequence>
<protein>
    <recommendedName>
        <fullName evidence="6">Peptidyl-prolyl cis-trans isomerase</fullName>
        <ecNumber evidence="6">5.2.1.8</ecNumber>
    </recommendedName>
</protein>
<dbReference type="PROSITE" id="PS50059">
    <property type="entry name" value="FKBP_PPIASE"/>
    <property type="match status" value="1"/>
</dbReference>
<dbReference type="InterPro" id="IPR046357">
    <property type="entry name" value="PPIase_dom_sf"/>
</dbReference>
<dbReference type="RefSeq" id="WP_336436964.1">
    <property type="nucleotide sequence ID" value="NZ_JBAWKS010000002.1"/>
</dbReference>
<accession>A0ABU8EZG2</accession>
<dbReference type="Pfam" id="PF01346">
    <property type="entry name" value="FKBP_N"/>
    <property type="match status" value="1"/>
</dbReference>
<evidence type="ECO:0000256" key="6">
    <source>
        <dbReference type="RuleBase" id="RU003915"/>
    </source>
</evidence>